<dbReference type="EMBL" id="JAUSTN010000003">
    <property type="protein sequence ID" value="MDQ0274760.1"/>
    <property type="molecule type" value="Genomic_DNA"/>
</dbReference>
<comment type="caution">
    <text evidence="1">The sequence shown here is derived from an EMBL/GenBank/DDBJ whole genome shotgun (WGS) entry which is preliminary data.</text>
</comment>
<dbReference type="RefSeq" id="WP_023055477.1">
    <property type="nucleotide sequence ID" value="NZ_JAUSTN010000003.1"/>
</dbReference>
<accession>A0ABU0AXP9</accession>
<evidence type="ECO:0000313" key="2">
    <source>
        <dbReference type="Proteomes" id="UP001236559"/>
    </source>
</evidence>
<dbReference type="Proteomes" id="UP001236559">
    <property type="component" value="Unassembled WGS sequence"/>
</dbReference>
<keyword evidence="2" id="KW-1185">Reference proteome</keyword>
<gene>
    <name evidence="1" type="ORF">J2S72_000777</name>
</gene>
<protein>
    <submittedName>
        <fullName evidence="1">Uncharacterized protein</fullName>
    </submittedName>
</protein>
<evidence type="ECO:0000313" key="1">
    <source>
        <dbReference type="EMBL" id="MDQ0274760.1"/>
    </source>
</evidence>
<organism evidence="1 2">
    <name type="scientific">Peptoniphilus koenoeneniae</name>
    <dbReference type="NCBI Taxonomy" id="507751"/>
    <lineage>
        <taxon>Bacteria</taxon>
        <taxon>Bacillati</taxon>
        <taxon>Bacillota</taxon>
        <taxon>Tissierellia</taxon>
        <taxon>Tissierellales</taxon>
        <taxon>Peptoniphilaceae</taxon>
        <taxon>Peptoniphilus</taxon>
    </lineage>
</organism>
<name>A0ABU0AXP9_9FIRM</name>
<reference evidence="1 2" key="1">
    <citation type="submission" date="2023-07" db="EMBL/GenBank/DDBJ databases">
        <title>Genomic Encyclopedia of Type Strains, Phase IV (KMG-IV): sequencing the most valuable type-strain genomes for metagenomic binning, comparative biology and taxonomic classification.</title>
        <authorList>
            <person name="Goeker M."/>
        </authorList>
    </citation>
    <scope>NUCLEOTIDE SEQUENCE [LARGE SCALE GENOMIC DNA]</scope>
    <source>
        <strain evidence="1 2">DSM 22616</strain>
    </source>
</reference>
<sequence>MKKVIILIIAGVLLLGLGILILVELPEIKGTLGKAVYIDDGKIKSENEGKVVILAGRLEPELPFKDPATDVTIPYFAAYRKTEIFSHIVDTDFEYTWYELAWDPLKENKGVNTEELSSSKLIAPIKIGEYNIDPRIFKEIETIDKWKDITEDDLGDYELYIHKSKNDDTTYLSEDEYIPDQLTDYKGNKWHDQVDKMRYS</sequence>
<proteinExistence type="predicted"/>